<protein>
    <submittedName>
        <fullName evidence="1">Uncharacterized protein</fullName>
    </submittedName>
</protein>
<sequence>MSFILAADAQLVGLTDSPYSSLFTTLTANSSFDKLCPSHTRDKDAQTRRILPNDLLVHVDGVGLALSLASRPEGVI</sequence>
<dbReference type="EMBL" id="VDMD01000035">
    <property type="protein sequence ID" value="TRM58537.1"/>
    <property type="molecule type" value="Genomic_DNA"/>
</dbReference>
<comment type="caution">
    <text evidence="1">The sequence shown here is derived from an EMBL/GenBank/DDBJ whole genome shotgun (WGS) entry which is preliminary data.</text>
</comment>
<keyword evidence="2" id="KW-1185">Reference proteome</keyword>
<proteinExistence type="predicted"/>
<gene>
    <name evidence="1" type="ORF">BD626DRAFT_511401</name>
</gene>
<dbReference type="AlphaFoldDB" id="A0A550C164"/>
<feature type="non-terminal residue" evidence="1">
    <location>
        <position position="76"/>
    </location>
</feature>
<reference evidence="1 2" key="1">
    <citation type="journal article" date="2019" name="New Phytol.">
        <title>Comparative genomics reveals unique wood-decay strategies and fruiting body development in the Schizophyllaceae.</title>
        <authorList>
            <person name="Almasi E."/>
            <person name="Sahu N."/>
            <person name="Krizsan K."/>
            <person name="Balint B."/>
            <person name="Kovacs G.M."/>
            <person name="Kiss B."/>
            <person name="Cseklye J."/>
            <person name="Drula E."/>
            <person name="Henrissat B."/>
            <person name="Nagy I."/>
            <person name="Chovatia M."/>
            <person name="Adam C."/>
            <person name="LaButti K."/>
            <person name="Lipzen A."/>
            <person name="Riley R."/>
            <person name="Grigoriev I.V."/>
            <person name="Nagy L.G."/>
        </authorList>
    </citation>
    <scope>NUCLEOTIDE SEQUENCE [LARGE SCALE GENOMIC DNA]</scope>
    <source>
        <strain evidence="1 2">NL-1724</strain>
    </source>
</reference>
<evidence type="ECO:0000313" key="1">
    <source>
        <dbReference type="EMBL" id="TRM58537.1"/>
    </source>
</evidence>
<dbReference type="Proteomes" id="UP000320762">
    <property type="component" value="Unassembled WGS sequence"/>
</dbReference>
<accession>A0A550C164</accession>
<evidence type="ECO:0000313" key="2">
    <source>
        <dbReference type="Proteomes" id="UP000320762"/>
    </source>
</evidence>
<organism evidence="1 2">
    <name type="scientific">Schizophyllum amplum</name>
    <dbReference type="NCBI Taxonomy" id="97359"/>
    <lineage>
        <taxon>Eukaryota</taxon>
        <taxon>Fungi</taxon>
        <taxon>Dikarya</taxon>
        <taxon>Basidiomycota</taxon>
        <taxon>Agaricomycotina</taxon>
        <taxon>Agaricomycetes</taxon>
        <taxon>Agaricomycetidae</taxon>
        <taxon>Agaricales</taxon>
        <taxon>Schizophyllaceae</taxon>
        <taxon>Schizophyllum</taxon>
    </lineage>
</organism>
<name>A0A550C164_9AGAR</name>